<dbReference type="EMBL" id="VWXF01000001">
    <property type="protein sequence ID" value="NIF20274.1"/>
    <property type="molecule type" value="Genomic_DNA"/>
</dbReference>
<feature type="region of interest" description="Disordered" evidence="1">
    <location>
        <begin position="45"/>
        <end position="70"/>
    </location>
</feature>
<gene>
    <name evidence="2" type="ORF">F3J40_01400</name>
</gene>
<dbReference type="Proteomes" id="UP001515683">
    <property type="component" value="Unassembled WGS sequence"/>
</dbReference>
<dbReference type="InterPro" id="IPR038713">
    <property type="entry name" value="Terminase_Gp1_N_sf"/>
</dbReference>
<evidence type="ECO:0000256" key="1">
    <source>
        <dbReference type="SAM" id="MobiDB-lite"/>
    </source>
</evidence>
<evidence type="ECO:0000313" key="3">
    <source>
        <dbReference type="Proteomes" id="UP001515683"/>
    </source>
</evidence>
<protein>
    <submittedName>
        <fullName evidence="2">Terminase small subunit</fullName>
    </submittedName>
</protein>
<name>A0ABX0R9B9_9GAMM</name>
<keyword evidence="3" id="KW-1185">Reference proteome</keyword>
<evidence type="ECO:0000313" key="2">
    <source>
        <dbReference type="EMBL" id="NIF20274.1"/>
    </source>
</evidence>
<organism evidence="2 3">
    <name type="scientific">Candidatus Pantoea multigeneris</name>
    <dbReference type="NCBI Taxonomy" id="2608357"/>
    <lineage>
        <taxon>Bacteria</taxon>
        <taxon>Pseudomonadati</taxon>
        <taxon>Pseudomonadota</taxon>
        <taxon>Gammaproteobacteria</taxon>
        <taxon>Enterobacterales</taxon>
        <taxon>Erwiniaceae</taxon>
        <taxon>Pantoea</taxon>
    </lineage>
</organism>
<dbReference type="InterPro" id="IPR005335">
    <property type="entry name" value="Terminase_ssu"/>
</dbReference>
<dbReference type="RefSeq" id="WP_167012203.1">
    <property type="nucleotide sequence ID" value="NZ_VWXF01000001.1"/>
</dbReference>
<sequence length="325" mass="36589">MAKPDWGDLQQRFLSEHAKTGISPKDWCEAQGLNYTSARRYIKKPSAQNSAHSTAQIAQQKPTRIAPAQPNFTTAAQTDVHDIDLRIYGLSEQQLLFVEEYLIDLNRTAAYRRAGYKGEGNTAYVNASRMLRNAKVSRAVRDVMEARARRTAITQDGVLQWWWDIATADASELTEHHRGCCRYCWGFGHQYQWRDMVEFEEQRVEAATRKQREPTDQGGYGYDAVLDPNPECPRCNGIGLSRTVIHDTRDTSGAARRLFAGVKEGKFGIEVITRNQDDALKMVAQHLGMVKTRAELSGPDGGPIKTEQVTMTAEQAAEAYRKMMG</sequence>
<comment type="caution">
    <text evidence="2">The sequence shown here is derived from an EMBL/GenBank/DDBJ whole genome shotgun (WGS) entry which is preliminary data.</text>
</comment>
<dbReference type="Pfam" id="PF03592">
    <property type="entry name" value="Terminase_2"/>
    <property type="match status" value="1"/>
</dbReference>
<proteinExistence type="predicted"/>
<accession>A0ABX0R9B9</accession>
<reference evidence="2 3" key="1">
    <citation type="journal article" date="2019" name="bioRxiv">
        <title>Bacteria contribute to plant secondary compound degradation in a generalist herbivore system.</title>
        <authorList>
            <person name="Francoeur C.B."/>
            <person name="Khadempour L."/>
            <person name="Moreira-Soto R.D."/>
            <person name="Gotting K."/>
            <person name="Book A.J."/>
            <person name="Pinto-Tomas A.A."/>
            <person name="Keefover-Ring K."/>
            <person name="Currie C.R."/>
        </authorList>
    </citation>
    <scope>NUCLEOTIDE SEQUENCE [LARGE SCALE GENOMIC DNA]</scope>
    <source>
        <strain evidence="2">Acro-835</strain>
    </source>
</reference>
<dbReference type="Gene3D" id="1.10.10.1400">
    <property type="entry name" value="Terminase, small subunit, N-terminal DNA-binding domain, HTH motif"/>
    <property type="match status" value="1"/>
</dbReference>
<feature type="compositionally biased region" description="Polar residues" evidence="1">
    <location>
        <begin position="46"/>
        <end position="62"/>
    </location>
</feature>